<dbReference type="InterPro" id="IPR049945">
    <property type="entry name" value="AAA_22"/>
</dbReference>
<dbReference type="PROSITE" id="PS00622">
    <property type="entry name" value="HTH_LUXR_1"/>
    <property type="match status" value="1"/>
</dbReference>
<dbReference type="InterPro" id="IPR016032">
    <property type="entry name" value="Sig_transdc_resp-reg_C-effctor"/>
</dbReference>
<dbReference type="SUPFAM" id="SSF52540">
    <property type="entry name" value="P-loop containing nucleoside triphosphate hydrolases"/>
    <property type="match status" value="1"/>
</dbReference>
<dbReference type="Pfam" id="PF13401">
    <property type="entry name" value="AAA_22"/>
    <property type="match status" value="1"/>
</dbReference>
<feature type="domain" description="HTH luxR-type" evidence="4">
    <location>
        <begin position="599"/>
        <end position="626"/>
    </location>
</feature>
<sequence length="648" mass="74950">MLLNAISGQREYRLVHVCGTGGIGKTVLLREVEMRAAQREVEFLLIDGESAFYSPSQFTESLFFLLEEHGLLEGYSSRSISLAACLAALKVAAESRQIVLAVDSYEHVASLDNWFRRSVIEPLLPQVVVILAGRQSLKGEWVHSPAWRRMIKELHLKEFDYSQTASYLTKFQISQHHRETIWRFAKGHPLTLSLVAALPETSIAVMDKKDRQADEVFESVARRWLKEVNNPYLDDYIEAASILRKFDQAVLSYLMQTEPDNAVFFAFTELSFVKKTGAHWSLHELFRNFMAQDFKKRNGEKHGLISQRAIQYYMDRLMSSKRSATDFAELFYHIGNEKIKAAFFQDLTRKSYYVEKAEQADMEDVSTYFQKRKELSMENSVDFYEQDTAETITHFVSEAHNRKENELFFDLEDYKELGCEAFHLLRDDKEGEALGLSVVIPISADTIDYLKTKPVSRAYFRQLSAEELIEYHVEDRIAGWFIRMIDCLDPTDAEARSCLLHELFPLLLSGGRILVSTPLPFYQHLLHEFGFEEVPGATHYDYGKDQPSPTYLLDVRGHRIADYLRRLLEPVTKKPELSAATLFKFTEREQAIVELVLQGYQNGEIAKNLYVTEVTVKKHMTRILKKVQVRNRTQLVRKMMEMNALPFQ</sequence>
<keyword evidence="6" id="KW-1185">Reference proteome</keyword>
<evidence type="ECO:0000256" key="3">
    <source>
        <dbReference type="ARBA" id="ARBA00023163"/>
    </source>
</evidence>
<name>A0A1Q2KW99_9BACL</name>
<dbReference type="InterPro" id="IPR000792">
    <property type="entry name" value="Tscrpt_reg_LuxR_C"/>
</dbReference>
<dbReference type="GO" id="GO:0016887">
    <property type="term" value="F:ATP hydrolysis activity"/>
    <property type="evidence" value="ECO:0007669"/>
    <property type="project" value="InterPro"/>
</dbReference>
<dbReference type="PANTHER" id="PTHR44688">
    <property type="entry name" value="DNA-BINDING TRANSCRIPTIONAL ACTIVATOR DEVR_DOSR"/>
    <property type="match status" value="1"/>
</dbReference>
<keyword evidence="1" id="KW-0805">Transcription regulation</keyword>
<proteinExistence type="predicted"/>
<dbReference type="CDD" id="cd06170">
    <property type="entry name" value="LuxR_C_like"/>
    <property type="match status" value="1"/>
</dbReference>
<dbReference type="EMBL" id="CP019640">
    <property type="protein sequence ID" value="AQQ52459.1"/>
    <property type="molecule type" value="Genomic_DNA"/>
</dbReference>
<organism evidence="5 6">
    <name type="scientific">Planococcus lenghuensis</name>
    <dbReference type="NCBI Taxonomy" id="2213202"/>
    <lineage>
        <taxon>Bacteria</taxon>
        <taxon>Bacillati</taxon>
        <taxon>Bacillota</taxon>
        <taxon>Bacilli</taxon>
        <taxon>Bacillales</taxon>
        <taxon>Caryophanaceae</taxon>
        <taxon>Planococcus</taxon>
    </lineage>
</organism>
<evidence type="ECO:0000313" key="5">
    <source>
        <dbReference type="EMBL" id="AQQ52459.1"/>
    </source>
</evidence>
<dbReference type="OrthoDB" id="182489at2"/>
<dbReference type="InterPro" id="IPR036388">
    <property type="entry name" value="WH-like_DNA-bd_sf"/>
</dbReference>
<keyword evidence="3" id="KW-0804">Transcription</keyword>
<evidence type="ECO:0000313" key="6">
    <source>
        <dbReference type="Proteomes" id="UP000188184"/>
    </source>
</evidence>
<dbReference type="GO" id="GO:0006355">
    <property type="term" value="P:regulation of DNA-templated transcription"/>
    <property type="evidence" value="ECO:0007669"/>
    <property type="project" value="InterPro"/>
</dbReference>
<accession>A0A1Q2KW99</accession>
<dbReference type="AlphaFoldDB" id="A0A1Q2KW99"/>
<dbReference type="PRINTS" id="PR00038">
    <property type="entry name" value="HTHLUXR"/>
</dbReference>
<gene>
    <name evidence="5" type="ORF">B0X71_04590</name>
</gene>
<dbReference type="Proteomes" id="UP000188184">
    <property type="component" value="Chromosome"/>
</dbReference>
<dbReference type="Gene3D" id="1.10.10.10">
    <property type="entry name" value="Winged helix-like DNA-binding domain superfamily/Winged helix DNA-binding domain"/>
    <property type="match status" value="1"/>
</dbReference>
<evidence type="ECO:0000256" key="2">
    <source>
        <dbReference type="ARBA" id="ARBA00023125"/>
    </source>
</evidence>
<protein>
    <recommendedName>
        <fullName evidence="4">HTH luxR-type domain-containing protein</fullName>
    </recommendedName>
</protein>
<dbReference type="Pfam" id="PF00196">
    <property type="entry name" value="GerE"/>
    <property type="match status" value="1"/>
</dbReference>
<dbReference type="InterPro" id="IPR027417">
    <property type="entry name" value="P-loop_NTPase"/>
</dbReference>
<evidence type="ECO:0000259" key="4">
    <source>
        <dbReference type="PROSITE" id="PS00622"/>
    </source>
</evidence>
<reference evidence="5 6" key="1">
    <citation type="submission" date="2017-02" db="EMBL/GenBank/DDBJ databases">
        <title>The complete genomic sequence of a novel cold adapted crude oil-degrading bacterium Planococcus qaidamina Y42.</title>
        <authorList>
            <person name="Yang R."/>
        </authorList>
    </citation>
    <scope>NUCLEOTIDE SEQUENCE [LARGE SCALE GENOMIC DNA]</scope>
    <source>
        <strain evidence="5 6">Y42</strain>
    </source>
</reference>
<keyword evidence="2" id="KW-0238">DNA-binding</keyword>
<dbReference type="KEGG" id="pmar:B0X71_04590"/>
<evidence type="ECO:0000256" key="1">
    <source>
        <dbReference type="ARBA" id="ARBA00023015"/>
    </source>
</evidence>
<dbReference type="SUPFAM" id="SSF46894">
    <property type="entry name" value="C-terminal effector domain of the bipartite response regulators"/>
    <property type="match status" value="1"/>
</dbReference>
<dbReference type="GO" id="GO:0003677">
    <property type="term" value="F:DNA binding"/>
    <property type="evidence" value="ECO:0007669"/>
    <property type="project" value="UniProtKB-KW"/>
</dbReference>
<dbReference type="PANTHER" id="PTHR44688:SF16">
    <property type="entry name" value="DNA-BINDING TRANSCRIPTIONAL ACTIVATOR DEVR_DOSR"/>
    <property type="match status" value="1"/>
</dbReference>
<dbReference type="SMART" id="SM00421">
    <property type="entry name" value="HTH_LUXR"/>
    <property type="match status" value="1"/>
</dbReference>